<evidence type="ECO:0000259" key="1">
    <source>
        <dbReference type="PROSITE" id="PS50055"/>
    </source>
</evidence>
<evidence type="ECO:0000313" key="2">
    <source>
        <dbReference type="Proteomes" id="UP000038045"/>
    </source>
</evidence>
<dbReference type="SMART" id="SM00194">
    <property type="entry name" value="PTPc"/>
    <property type="match status" value="1"/>
</dbReference>
<dbReference type="Proteomes" id="UP000038045">
    <property type="component" value="Unplaced"/>
</dbReference>
<dbReference type="PANTHER" id="PTHR23219">
    <property type="entry name" value="TYROSINE-PROTEIN PHOSPHATASE C15H7.3-RELATED"/>
    <property type="match status" value="1"/>
</dbReference>
<protein>
    <submittedName>
        <fullName evidence="3">Tyrosine-protein phosphatase domain-containing protein</fullName>
    </submittedName>
</protein>
<feature type="domain" description="Tyrosine-protein phosphatase" evidence="1">
    <location>
        <begin position="60"/>
        <end position="278"/>
    </location>
</feature>
<dbReference type="SUPFAM" id="SSF52799">
    <property type="entry name" value="(Phosphotyrosine protein) phosphatases II"/>
    <property type="match status" value="2"/>
</dbReference>
<evidence type="ECO:0000313" key="3">
    <source>
        <dbReference type="WBParaSite" id="PTRK_0000993200.1"/>
    </source>
</evidence>
<dbReference type="GO" id="GO:0004725">
    <property type="term" value="F:protein tyrosine phosphatase activity"/>
    <property type="evidence" value="ECO:0007669"/>
    <property type="project" value="InterPro"/>
</dbReference>
<proteinExistence type="predicted"/>
<keyword evidence="2" id="KW-1185">Reference proteome</keyword>
<dbReference type="InterPro" id="IPR029021">
    <property type="entry name" value="Prot-tyrosine_phosphatase-like"/>
</dbReference>
<reference evidence="3" key="1">
    <citation type="submission" date="2017-02" db="UniProtKB">
        <authorList>
            <consortium name="WormBaseParasite"/>
        </authorList>
    </citation>
    <scope>IDENTIFICATION</scope>
</reference>
<dbReference type="PANTHER" id="PTHR23219:SF13">
    <property type="entry name" value="TYROSINE-PROTEIN PHOSPHATASE DOMAIN-CONTAINING PROTEIN"/>
    <property type="match status" value="1"/>
</dbReference>
<dbReference type="Pfam" id="PF00102">
    <property type="entry name" value="Y_phosphatase"/>
    <property type="match status" value="2"/>
</dbReference>
<name>A0A0N4ZN16_PARTI</name>
<dbReference type="InterPro" id="IPR000242">
    <property type="entry name" value="PTP_cat"/>
</dbReference>
<organism evidence="2 3">
    <name type="scientific">Parastrongyloides trichosuri</name>
    <name type="common">Possum-specific nematode worm</name>
    <dbReference type="NCBI Taxonomy" id="131310"/>
    <lineage>
        <taxon>Eukaryota</taxon>
        <taxon>Metazoa</taxon>
        <taxon>Ecdysozoa</taxon>
        <taxon>Nematoda</taxon>
        <taxon>Chromadorea</taxon>
        <taxon>Rhabditida</taxon>
        <taxon>Tylenchina</taxon>
        <taxon>Panagrolaimomorpha</taxon>
        <taxon>Strongyloidoidea</taxon>
        <taxon>Strongyloididae</taxon>
        <taxon>Parastrongyloides</taxon>
    </lineage>
</organism>
<sequence>MIKDEKYFSREVLSKHKWILNTTNGFATIDYNSNCNRSSCTNKREGINSLNIPWLLFMDREYHISENPQKNQIEIFWKEIIKRNISIILVFCSSIPNIKDNSQYNFDWPFSIKLFDDYIIEKTGKEEIKYMNMHYTKYKIKHKYDLQEHSIKIYYLSEWEINKIPESITEFIKLYVYLCKEAKGSPILLHSSYLPDSRISLFVMFIYIVEAMINNENRKNPMEIIKIAKDQGHCGPINIFEFAFLLRSVIEYFTKKEKLRISKSMRNYITQYNQFMEYGFSKINIFDNNLRSFMNYVNTLTPERIQTFYGIHNKICILNEQEIKRRCSKFYEMLEYQYNEVNDNDNDKKIIKYYNIPCYNDEILSTKKDCSKNEQLDEYLHGNVIKFPFSKNYDRKIILCQAPIKRSVKSFIHMLYIHKVTTLVIMDERIQLFSGDENECIKNMEEHHNVGESHYEYLPRDQNSIMYGDYLVQKYSNGIKIGNRLECMRYSIKNTKDLYSLDVNFSVFKFFSHIGEDIIEDTYFYELLYKKIISNNDGETIVLQDPSGISTAAIMTLIIMMVDGIPLYHSFDPVSYFISLRESRYGAIKYDYHFLFALLVAFRRFDNDFSLIREDLKDEMTLNLQYEFRRFKSSYKND</sequence>
<dbReference type="PROSITE" id="PS50055">
    <property type="entry name" value="TYR_PHOSPHATASE_PTP"/>
    <property type="match status" value="2"/>
</dbReference>
<feature type="domain" description="Tyrosine-protein phosphatase" evidence="1">
    <location>
        <begin position="328"/>
        <end position="604"/>
    </location>
</feature>
<accession>A0A0N4ZN16</accession>
<dbReference type="Gene3D" id="3.90.190.10">
    <property type="entry name" value="Protein tyrosine phosphatase superfamily"/>
    <property type="match status" value="2"/>
</dbReference>
<dbReference type="WBParaSite" id="PTRK_0000993200.1">
    <property type="protein sequence ID" value="PTRK_0000993200.1"/>
    <property type="gene ID" value="PTRK_0000993200"/>
</dbReference>
<dbReference type="AlphaFoldDB" id="A0A0N4ZN16"/>